<reference evidence="3" key="1">
    <citation type="submission" date="2021-01" db="EMBL/GenBank/DDBJ databases">
        <title>Caligus Genome Assembly.</title>
        <authorList>
            <person name="Gallardo-Escarate C."/>
        </authorList>
    </citation>
    <scope>NUCLEOTIDE SEQUENCE [LARGE SCALE GENOMIC DNA]</scope>
</reference>
<evidence type="ECO:0000313" key="3">
    <source>
        <dbReference type="Proteomes" id="UP000595437"/>
    </source>
</evidence>
<keyword evidence="3" id="KW-1185">Reference proteome</keyword>
<name>A0A7T8JV44_CALRO</name>
<evidence type="ECO:0000313" key="2">
    <source>
        <dbReference type="EMBL" id="QQP35020.1"/>
    </source>
</evidence>
<feature type="compositionally biased region" description="Basic and acidic residues" evidence="1">
    <location>
        <begin position="61"/>
        <end position="75"/>
    </location>
</feature>
<feature type="non-terminal residue" evidence="2">
    <location>
        <position position="1"/>
    </location>
</feature>
<dbReference type="EMBL" id="CP045906">
    <property type="protein sequence ID" value="QQP35020.1"/>
    <property type="molecule type" value="Genomic_DNA"/>
</dbReference>
<feature type="compositionally biased region" description="Polar residues" evidence="1">
    <location>
        <begin position="7"/>
        <end position="17"/>
    </location>
</feature>
<accession>A0A7T8JV44</accession>
<feature type="region of interest" description="Disordered" evidence="1">
    <location>
        <begin position="55"/>
        <end position="75"/>
    </location>
</feature>
<protein>
    <submittedName>
        <fullName evidence="2">Uncharacterized protein</fullName>
    </submittedName>
</protein>
<proteinExistence type="predicted"/>
<feature type="region of interest" description="Disordered" evidence="1">
    <location>
        <begin position="1"/>
        <end position="22"/>
    </location>
</feature>
<gene>
    <name evidence="2" type="ORF">FKW44_023119</name>
</gene>
<sequence length="75" mass="8549">NCLRWTSDLSPQDLNESSDARGQDAAFEDLLSRNDGHRSPRIRRESFFLHKDGRVASSGENTKDLEHSKLFENST</sequence>
<evidence type="ECO:0000256" key="1">
    <source>
        <dbReference type="SAM" id="MobiDB-lite"/>
    </source>
</evidence>
<organism evidence="2 3">
    <name type="scientific">Caligus rogercresseyi</name>
    <name type="common">Sea louse</name>
    <dbReference type="NCBI Taxonomy" id="217165"/>
    <lineage>
        <taxon>Eukaryota</taxon>
        <taxon>Metazoa</taxon>
        <taxon>Ecdysozoa</taxon>
        <taxon>Arthropoda</taxon>
        <taxon>Crustacea</taxon>
        <taxon>Multicrustacea</taxon>
        <taxon>Hexanauplia</taxon>
        <taxon>Copepoda</taxon>
        <taxon>Siphonostomatoida</taxon>
        <taxon>Caligidae</taxon>
        <taxon>Caligus</taxon>
    </lineage>
</organism>
<dbReference type="Proteomes" id="UP000595437">
    <property type="component" value="Chromosome 17"/>
</dbReference>
<dbReference type="AlphaFoldDB" id="A0A7T8JV44"/>